<dbReference type="PROSITE" id="PS50885">
    <property type="entry name" value="HAMP"/>
    <property type="match status" value="1"/>
</dbReference>
<evidence type="ECO:0000256" key="9">
    <source>
        <dbReference type="PROSITE-ProRule" id="PRU00284"/>
    </source>
</evidence>
<dbReference type="SUPFAM" id="SSF58104">
    <property type="entry name" value="Methyl-accepting chemotaxis protein (MCP) signaling domain"/>
    <property type="match status" value="1"/>
</dbReference>
<dbReference type="Pfam" id="PF02743">
    <property type="entry name" value="dCache_1"/>
    <property type="match status" value="1"/>
</dbReference>
<evidence type="ECO:0000259" key="12">
    <source>
        <dbReference type="PROSITE" id="PS50885"/>
    </source>
</evidence>
<dbReference type="InterPro" id="IPR003660">
    <property type="entry name" value="HAMP_dom"/>
</dbReference>
<evidence type="ECO:0000256" key="10">
    <source>
        <dbReference type="SAM" id="Phobius"/>
    </source>
</evidence>
<dbReference type="GO" id="GO:0007165">
    <property type="term" value="P:signal transduction"/>
    <property type="evidence" value="ECO:0007669"/>
    <property type="project" value="UniProtKB-KW"/>
</dbReference>
<evidence type="ECO:0000256" key="3">
    <source>
        <dbReference type="ARBA" id="ARBA00022500"/>
    </source>
</evidence>
<dbReference type="Gene3D" id="3.30.450.20">
    <property type="entry name" value="PAS domain"/>
    <property type="match status" value="2"/>
</dbReference>
<sequence>MKSLRSRLIAFNVLMMALFGLVLVVLTFTQMRQQILLDLKYEFGSALEGQAAVVRTWMDEKKQQISAQAETALQPDAIRFLKQGARAGRFFVNYIGYADNRSLFSDDWQAPADYRITERDWYKAAIGAGKAIVTEPYVDEASKRLTVTVAVPFTAAGATAGVAAGDVFVDELVRNVLSLKVRGSGYAFLVNRSGRLIAHPDAKLTLKPVSSVAPALTAERIAALAQDNTLADMEFNGTPMLLSLKPIAGSDWYVGLVADKDEIMAPLRTLLYTLVGLSLLVFALMVPFAGAIIGRMLKGLVVLKSAMEDIARGAGDLTRQLEARGQDEIADTARAFNQFVAQLNTLFRGLRDEAGGVIRGVQSASSLVGQVADSSRQMADVSSSNAATLEEITVSISHIADNSREADQLVQDTGRELESSASNMQRLAEGMESTVGAVRGLESMLGVLDKRSQEISGITNVIRDIADQTNLLALNAAIEAARAGEQGRGFAVVADEVRKLAERTAQATLEISGMVNAIRDETSRAVGDVNQTVGAVDQGVELTRSAVENIGRIRASMQAVVDKMHEIAHSTTEQHNATTLIAQSTEAINNRVIENDEALHTVSSTLQQLSGSAGNMDTAFSRFKL</sequence>
<dbReference type="SMART" id="SM00304">
    <property type="entry name" value="HAMP"/>
    <property type="match status" value="1"/>
</dbReference>
<evidence type="ECO:0000259" key="11">
    <source>
        <dbReference type="PROSITE" id="PS50111"/>
    </source>
</evidence>
<keyword evidence="7 9" id="KW-0807">Transducer</keyword>
<dbReference type="FunFam" id="1.10.287.950:FF:000001">
    <property type="entry name" value="Methyl-accepting chemotaxis sensory transducer"/>
    <property type="match status" value="1"/>
</dbReference>
<evidence type="ECO:0000256" key="7">
    <source>
        <dbReference type="ARBA" id="ARBA00023224"/>
    </source>
</evidence>
<dbReference type="GO" id="GO:0005886">
    <property type="term" value="C:plasma membrane"/>
    <property type="evidence" value="ECO:0007669"/>
    <property type="project" value="UniProtKB-SubCell"/>
</dbReference>
<keyword evidence="6 10" id="KW-0472">Membrane</keyword>
<evidence type="ECO:0000256" key="6">
    <source>
        <dbReference type="ARBA" id="ARBA00023136"/>
    </source>
</evidence>
<keyword evidence="2" id="KW-1003">Cell membrane</keyword>
<dbReference type="Pfam" id="PF00672">
    <property type="entry name" value="HAMP"/>
    <property type="match status" value="1"/>
</dbReference>
<evidence type="ECO:0000256" key="1">
    <source>
        <dbReference type="ARBA" id="ARBA00004651"/>
    </source>
</evidence>
<dbReference type="CDD" id="cd12913">
    <property type="entry name" value="PDC1_MCP_like"/>
    <property type="match status" value="1"/>
</dbReference>
<keyword evidence="4 10" id="KW-0812">Transmembrane</keyword>
<dbReference type="CDD" id="cd11386">
    <property type="entry name" value="MCP_signal"/>
    <property type="match status" value="1"/>
</dbReference>
<gene>
    <name evidence="13" type="ORF">Ga0061063_0643</name>
</gene>
<evidence type="ECO:0000256" key="4">
    <source>
        <dbReference type="ARBA" id="ARBA00022692"/>
    </source>
</evidence>
<keyword evidence="5 10" id="KW-1133">Transmembrane helix</keyword>
<dbReference type="InterPro" id="IPR033479">
    <property type="entry name" value="dCache_1"/>
</dbReference>
<dbReference type="InterPro" id="IPR029151">
    <property type="entry name" value="Sensor-like_sf"/>
</dbReference>
<dbReference type="CDD" id="cd12912">
    <property type="entry name" value="PDC2_MCP_like"/>
    <property type="match status" value="1"/>
</dbReference>
<dbReference type="PROSITE" id="PS50111">
    <property type="entry name" value="CHEMOTAXIS_TRANSDUC_2"/>
    <property type="match status" value="1"/>
</dbReference>
<dbReference type="PANTHER" id="PTHR32089">
    <property type="entry name" value="METHYL-ACCEPTING CHEMOTAXIS PROTEIN MCPB"/>
    <property type="match status" value="1"/>
</dbReference>
<dbReference type="InterPro" id="IPR004089">
    <property type="entry name" value="MCPsignal_dom"/>
</dbReference>
<feature type="domain" description="HAMP" evidence="12">
    <location>
        <begin position="294"/>
        <end position="348"/>
    </location>
</feature>
<dbReference type="Pfam" id="PF00015">
    <property type="entry name" value="MCPsignal"/>
    <property type="match status" value="1"/>
</dbReference>
<evidence type="ECO:0000313" key="13">
    <source>
        <dbReference type="EMBL" id="CUA81797.1"/>
    </source>
</evidence>
<name>A0A0K6GT38_9NEIS</name>
<dbReference type="OrthoDB" id="8576332at2"/>
<dbReference type="RefSeq" id="WP_054286548.1">
    <property type="nucleotide sequence ID" value="NZ_CYHA01000001.1"/>
</dbReference>
<dbReference type="GO" id="GO:0006935">
    <property type="term" value="P:chemotaxis"/>
    <property type="evidence" value="ECO:0007669"/>
    <property type="project" value="UniProtKB-KW"/>
</dbReference>
<dbReference type="STRING" id="375574.GCA_001418035_00441"/>
<accession>A0A0K6GT38</accession>
<dbReference type="Gene3D" id="1.10.287.950">
    <property type="entry name" value="Methyl-accepting chemotaxis protein"/>
    <property type="match status" value="1"/>
</dbReference>
<dbReference type="PANTHER" id="PTHR32089:SF117">
    <property type="entry name" value="METHYL ACCEPTING SENSORY TRANSDUCER WITH CACHE_1 SMALL MOLECULE BINDING DOMAIN"/>
    <property type="match status" value="1"/>
</dbReference>
<proteinExistence type="inferred from homology"/>
<evidence type="ECO:0000256" key="2">
    <source>
        <dbReference type="ARBA" id="ARBA00022475"/>
    </source>
</evidence>
<dbReference type="CDD" id="cd06225">
    <property type="entry name" value="HAMP"/>
    <property type="match status" value="1"/>
</dbReference>
<organism evidence="13 14">
    <name type="scientific">Gulbenkiania indica</name>
    <dbReference type="NCBI Taxonomy" id="375574"/>
    <lineage>
        <taxon>Bacteria</taxon>
        <taxon>Pseudomonadati</taxon>
        <taxon>Pseudomonadota</taxon>
        <taxon>Betaproteobacteria</taxon>
        <taxon>Neisseriales</taxon>
        <taxon>Chromobacteriaceae</taxon>
        <taxon>Gulbenkiania</taxon>
    </lineage>
</organism>
<keyword evidence="3" id="KW-0145">Chemotaxis</keyword>
<evidence type="ECO:0000313" key="14">
    <source>
        <dbReference type="Proteomes" id="UP000243535"/>
    </source>
</evidence>
<comment type="subcellular location">
    <subcellularLocation>
        <location evidence="1">Cell membrane</location>
        <topology evidence="1">Multi-pass membrane protein</topology>
    </subcellularLocation>
</comment>
<feature type="transmembrane region" description="Helical" evidence="10">
    <location>
        <begin position="9"/>
        <end position="28"/>
    </location>
</feature>
<feature type="domain" description="Methyl-accepting transducer" evidence="11">
    <location>
        <begin position="353"/>
        <end position="589"/>
    </location>
</feature>
<dbReference type="SUPFAM" id="SSF103190">
    <property type="entry name" value="Sensory domain-like"/>
    <property type="match status" value="1"/>
</dbReference>
<feature type="transmembrane region" description="Helical" evidence="10">
    <location>
        <begin position="270"/>
        <end position="294"/>
    </location>
</feature>
<keyword evidence="14" id="KW-1185">Reference proteome</keyword>
<reference evidence="14" key="1">
    <citation type="submission" date="2015-08" db="EMBL/GenBank/DDBJ databases">
        <authorList>
            <person name="Varghese N."/>
        </authorList>
    </citation>
    <scope>NUCLEOTIDE SEQUENCE [LARGE SCALE GENOMIC DNA]</scope>
    <source>
        <strain evidence="14">DSM 17901</strain>
    </source>
</reference>
<evidence type="ECO:0000256" key="8">
    <source>
        <dbReference type="ARBA" id="ARBA00029447"/>
    </source>
</evidence>
<protein>
    <submittedName>
        <fullName evidence="13">Methyl-accepting chemotaxis sensory transducer with Cache sensor</fullName>
    </submittedName>
</protein>
<comment type="similarity">
    <text evidence="8">Belongs to the methyl-accepting chemotaxis (MCP) protein family.</text>
</comment>
<evidence type="ECO:0000256" key="5">
    <source>
        <dbReference type="ARBA" id="ARBA00022989"/>
    </source>
</evidence>
<dbReference type="AlphaFoldDB" id="A0A0K6GT38"/>
<dbReference type="SMART" id="SM00283">
    <property type="entry name" value="MA"/>
    <property type="match status" value="1"/>
</dbReference>
<dbReference type="EMBL" id="CYHA01000001">
    <property type="protein sequence ID" value="CUA81797.1"/>
    <property type="molecule type" value="Genomic_DNA"/>
</dbReference>
<dbReference type="Proteomes" id="UP000243535">
    <property type="component" value="Unassembled WGS sequence"/>
</dbReference>